<feature type="chain" id="PRO_5046510190" evidence="1">
    <location>
        <begin position="27"/>
        <end position="365"/>
    </location>
</feature>
<keyword evidence="3" id="KW-1185">Reference proteome</keyword>
<reference evidence="2 3" key="1">
    <citation type="submission" date="2023-08" db="EMBL/GenBank/DDBJ databases">
        <title>Whole-genome sequencing of halo(alkali)philic microorganisms from hypersaline lakes.</title>
        <authorList>
            <person name="Sorokin D.Y."/>
            <person name="Abbas B."/>
            <person name="Merkel A.Y."/>
        </authorList>
    </citation>
    <scope>NUCLEOTIDE SEQUENCE [LARGE SCALE GENOMIC DNA]</scope>
    <source>
        <strain evidence="2 3">AB-CW4</strain>
    </source>
</reference>
<dbReference type="Pfam" id="PF09839">
    <property type="entry name" value="DUF2066"/>
    <property type="match status" value="1"/>
</dbReference>
<sequence length="365" mass="40781">MNLLTDLRQWIGLLALCVLLVPPAPAAEVSGAALYEARVVVDDRSREARSEGIRSAGITVLTRITGERYPELHGELGPIVDRLEGLVERFRFESGDDGELALWVRFDPDAMDRQVRESGHPLWGRERPRTLVWLALRDGGNRSVLTEDEARERAPVLLEAARERGLPLLFPLMDLSDRGQVDFADIWAGFDEQVLEASGRYGPNAILIGRVDRLGGDGWSARWTLYQPDGVVRWRSSPQARHLALGDGIHETADRLAMRFAVAAATGGGDGLRLRIRGLDELEDYVAVERYLQGLTPVERIRLESLERDTAIFIVEARGGLRSLEQAIELGDRLVRVDPSDQRNREQGAMIELSPVEALPTYRLR</sequence>
<dbReference type="RefSeq" id="WP_306727949.1">
    <property type="nucleotide sequence ID" value="NZ_JAVDDT010000003.1"/>
</dbReference>
<gene>
    <name evidence="2" type="ORF">RBH19_06160</name>
</gene>
<name>A0ABU0W6R4_9GAMM</name>
<feature type="signal peptide" evidence="1">
    <location>
        <begin position="1"/>
        <end position="26"/>
    </location>
</feature>
<evidence type="ECO:0000256" key="1">
    <source>
        <dbReference type="SAM" id="SignalP"/>
    </source>
</evidence>
<keyword evidence="1" id="KW-0732">Signal</keyword>
<evidence type="ECO:0000313" key="2">
    <source>
        <dbReference type="EMBL" id="MDQ2069448.1"/>
    </source>
</evidence>
<accession>A0ABU0W6R4</accession>
<dbReference type="Proteomes" id="UP001239019">
    <property type="component" value="Unassembled WGS sequence"/>
</dbReference>
<dbReference type="EMBL" id="JAVDDT010000003">
    <property type="protein sequence ID" value="MDQ2069448.1"/>
    <property type="molecule type" value="Genomic_DNA"/>
</dbReference>
<comment type="caution">
    <text evidence="2">The sequence shown here is derived from an EMBL/GenBank/DDBJ whole genome shotgun (WGS) entry which is preliminary data.</text>
</comment>
<proteinExistence type="predicted"/>
<evidence type="ECO:0000313" key="3">
    <source>
        <dbReference type="Proteomes" id="UP001239019"/>
    </source>
</evidence>
<dbReference type="InterPro" id="IPR018642">
    <property type="entry name" value="DUF2066"/>
</dbReference>
<organism evidence="2 3">
    <name type="scientific">Natronospira bacteriovora</name>
    <dbReference type="NCBI Taxonomy" id="3069753"/>
    <lineage>
        <taxon>Bacteria</taxon>
        <taxon>Pseudomonadati</taxon>
        <taxon>Pseudomonadota</taxon>
        <taxon>Gammaproteobacteria</taxon>
        <taxon>Natronospirales</taxon>
        <taxon>Natronospiraceae</taxon>
        <taxon>Natronospira</taxon>
    </lineage>
</organism>
<protein>
    <submittedName>
        <fullName evidence="2">DUF2066 domain-containing protein</fullName>
    </submittedName>
</protein>